<evidence type="ECO:0000313" key="2">
    <source>
        <dbReference type="Proteomes" id="UP001431926"/>
    </source>
</evidence>
<reference evidence="1" key="1">
    <citation type="submission" date="2022-10" db="EMBL/GenBank/DDBJ databases">
        <title>The complete genomes of actinobacterial strains from the NBC collection.</title>
        <authorList>
            <person name="Joergensen T.S."/>
            <person name="Alvarez Arevalo M."/>
            <person name="Sterndorff E.B."/>
            <person name="Faurdal D."/>
            <person name="Vuksanovic O."/>
            <person name="Mourched A.-S."/>
            <person name="Charusanti P."/>
            <person name="Shaw S."/>
            <person name="Blin K."/>
            <person name="Weber T."/>
        </authorList>
    </citation>
    <scope>NUCLEOTIDE SEQUENCE</scope>
    <source>
        <strain evidence="1">NBC_01436</strain>
    </source>
</reference>
<name>A0ABZ1ZCP6_STRAQ</name>
<keyword evidence="2" id="KW-1185">Reference proteome</keyword>
<protein>
    <submittedName>
        <fullName evidence="1">DUF742 domain-containing protein</fullName>
    </submittedName>
</protein>
<dbReference type="PANTHER" id="PTHR36221">
    <property type="entry name" value="DUF742 DOMAIN-CONTAINING PROTEIN"/>
    <property type="match status" value="1"/>
</dbReference>
<dbReference type="Proteomes" id="UP001431926">
    <property type="component" value="Chromosome"/>
</dbReference>
<dbReference type="RefSeq" id="WP_097955040.1">
    <property type="nucleotide sequence ID" value="NZ_CP109490.1"/>
</dbReference>
<gene>
    <name evidence="1" type="ORF">OG367_08240</name>
</gene>
<proteinExistence type="predicted"/>
<accession>A0ABZ1ZCP6</accession>
<dbReference type="Pfam" id="PF05331">
    <property type="entry name" value="DUF742"/>
    <property type="match status" value="1"/>
</dbReference>
<dbReference type="EMBL" id="CP109491">
    <property type="protein sequence ID" value="WUX36225.1"/>
    <property type="molecule type" value="Genomic_DNA"/>
</dbReference>
<dbReference type="PANTHER" id="PTHR36221:SF1">
    <property type="entry name" value="DUF742 DOMAIN-CONTAINING PROTEIN"/>
    <property type="match status" value="1"/>
</dbReference>
<evidence type="ECO:0000313" key="1">
    <source>
        <dbReference type="EMBL" id="WUX36225.1"/>
    </source>
</evidence>
<sequence length="137" mass="14487">MSTHGDAAEEASFVRTYTLTRGRTRPRHLLGVDTVLGAGPGRPGPGQVEECEEILALCGEHRRSVAELAGRLGRPVTAVKIIVSDLLDAHALVISVTDAYATSDADPDERPNPHLLAALAAGLKRKWPNAVAYSQAG</sequence>
<dbReference type="InterPro" id="IPR007995">
    <property type="entry name" value="DUF742"/>
</dbReference>
<organism evidence="1 2">
    <name type="scientific">Streptomyces anulatus</name>
    <name type="common">Streptomyces chrysomallus</name>
    <dbReference type="NCBI Taxonomy" id="1892"/>
    <lineage>
        <taxon>Bacteria</taxon>
        <taxon>Bacillati</taxon>
        <taxon>Actinomycetota</taxon>
        <taxon>Actinomycetes</taxon>
        <taxon>Kitasatosporales</taxon>
        <taxon>Streptomycetaceae</taxon>
        <taxon>Streptomyces</taxon>
    </lineage>
</organism>